<evidence type="ECO:0000256" key="1">
    <source>
        <dbReference type="SAM" id="SignalP"/>
    </source>
</evidence>
<evidence type="ECO:0000313" key="3">
    <source>
        <dbReference type="Proteomes" id="UP001589890"/>
    </source>
</evidence>
<dbReference type="EMBL" id="JBHLTC010000035">
    <property type="protein sequence ID" value="MFC0627613.1"/>
    <property type="molecule type" value="Genomic_DNA"/>
</dbReference>
<keyword evidence="1" id="KW-0732">Signal</keyword>
<name>A0ABV6QSJ0_9ACTN</name>
<reference evidence="2 3" key="1">
    <citation type="submission" date="2024-09" db="EMBL/GenBank/DDBJ databases">
        <authorList>
            <person name="Sun Q."/>
            <person name="Mori K."/>
        </authorList>
    </citation>
    <scope>NUCLEOTIDE SEQUENCE [LARGE SCALE GENOMIC DNA]</scope>
    <source>
        <strain evidence="2 3">CGMCC 1.15906</strain>
    </source>
</reference>
<dbReference type="RefSeq" id="WP_380052582.1">
    <property type="nucleotide sequence ID" value="NZ_JBHLTC010000035.1"/>
</dbReference>
<feature type="chain" id="PRO_5046633826" description="Secreted protein" evidence="1">
    <location>
        <begin position="26"/>
        <end position="154"/>
    </location>
</feature>
<protein>
    <recommendedName>
        <fullName evidence="4">Secreted protein</fullName>
    </recommendedName>
</protein>
<keyword evidence="3" id="KW-1185">Reference proteome</keyword>
<accession>A0ABV6QSJ0</accession>
<feature type="signal peptide" evidence="1">
    <location>
        <begin position="1"/>
        <end position="25"/>
    </location>
</feature>
<evidence type="ECO:0008006" key="4">
    <source>
        <dbReference type="Google" id="ProtNLM"/>
    </source>
</evidence>
<dbReference type="Proteomes" id="UP001589890">
    <property type="component" value="Unassembled WGS sequence"/>
</dbReference>
<proteinExistence type="predicted"/>
<sequence>MTINRVLALLALPAILAGSATTAGAATLAVPPNDTMDTAAELTVGRHVLDTREATRDNDADSISEECGNIFSPPKGTVWYKVTATTDRVLTVDSAGSNYRVELIGVRKNPPFHSFDCKTKGARTTLNVKAGETVYLLSMTTAPAAGTLRLTVTG</sequence>
<evidence type="ECO:0000313" key="2">
    <source>
        <dbReference type="EMBL" id="MFC0627613.1"/>
    </source>
</evidence>
<gene>
    <name evidence="2" type="ORF">ACFFGN_26305</name>
</gene>
<comment type="caution">
    <text evidence="2">The sequence shown here is derived from an EMBL/GenBank/DDBJ whole genome shotgun (WGS) entry which is preliminary data.</text>
</comment>
<organism evidence="2 3">
    <name type="scientific">Kribbella deserti</name>
    <dbReference type="NCBI Taxonomy" id="1926257"/>
    <lineage>
        <taxon>Bacteria</taxon>
        <taxon>Bacillati</taxon>
        <taxon>Actinomycetota</taxon>
        <taxon>Actinomycetes</taxon>
        <taxon>Propionibacteriales</taxon>
        <taxon>Kribbellaceae</taxon>
        <taxon>Kribbella</taxon>
    </lineage>
</organism>